<proteinExistence type="predicted"/>
<accession>A0A448WX25</accession>
<gene>
    <name evidence="2" type="ORF">PXEA_LOCUS15860</name>
</gene>
<sequence>MVSNPWYPASGKPGLHASSSRGSTEPLQQQLWRSCRNTCVGSAAMTTVSTASTPTSMIRTTNMTLPASSISSTSALIGTLAGSLKQQANISASSSSSPAAVAAPTADDKMIDGSTPSGLMVTTSWQPPHSRRFTNVPVSSNDCLEVSLLTTSLLPTAVPPSACLHCLTAPATTGSTSSCLNQAGGNEFSSVLDSCNGAGLSGFGQLPIGGTQHVI</sequence>
<evidence type="ECO:0000313" key="3">
    <source>
        <dbReference type="Proteomes" id="UP000784294"/>
    </source>
</evidence>
<organism evidence="2 3">
    <name type="scientific">Protopolystoma xenopodis</name>
    <dbReference type="NCBI Taxonomy" id="117903"/>
    <lineage>
        <taxon>Eukaryota</taxon>
        <taxon>Metazoa</taxon>
        <taxon>Spiralia</taxon>
        <taxon>Lophotrochozoa</taxon>
        <taxon>Platyhelminthes</taxon>
        <taxon>Monogenea</taxon>
        <taxon>Polyopisthocotylea</taxon>
        <taxon>Polystomatidea</taxon>
        <taxon>Polystomatidae</taxon>
        <taxon>Protopolystoma</taxon>
    </lineage>
</organism>
<dbReference type="AlphaFoldDB" id="A0A448WX25"/>
<evidence type="ECO:0000256" key="1">
    <source>
        <dbReference type="SAM" id="MobiDB-lite"/>
    </source>
</evidence>
<comment type="caution">
    <text evidence="2">The sequence shown here is derived from an EMBL/GenBank/DDBJ whole genome shotgun (WGS) entry which is preliminary data.</text>
</comment>
<keyword evidence="3" id="KW-1185">Reference proteome</keyword>
<dbReference type="Proteomes" id="UP000784294">
    <property type="component" value="Unassembled WGS sequence"/>
</dbReference>
<reference evidence="2" key="1">
    <citation type="submission" date="2018-11" db="EMBL/GenBank/DDBJ databases">
        <authorList>
            <consortium name="Pathogen Informatics"/>
        </authorList>
    </citation>
    <scope>NUCLEOTIDE SEQUENCE</scope>
</reference>
<dbReference type="EMBL" id="CAAALY010056305">
    <property type="protein sequence ID" value="VEL22420.1"/>
    <property type="molecule type" value="Genomic_DNA"/>
</dbReference>
<evidence type="ECO:0000313" key="2">
    <source>
        <dbReference type="EMBL" id="VEL22420.1"/>
    </source>
</evidence>
<protein>
    <submittedName>
        <fullName evidence="2">Uncharacterized protein</fullName>
    </submittedName>
</protein>
<feature type="region of interest" description="Disordered" evidence="1">
    <location>
        <begin position="1"/>
        <end position="29"/>
    </location>
</feature>
<feature type="compositionally biased region" description="Polar residues" evidence="1">
    <location>
        <begin position="17"/>
        <end position="29"/>
    </location>
</feature>
<name>A0A448WX25_9PLAT</name>